<dbReference type="InterPro" id="IPR025476">
    <property type="entry name" value="Helitron_helicase-like"/>
</dbReference>
<sequence length="148" mass="16928">MLEPGQQPSDRSDIIVRVFHMKLEELLNDLRSGIVFGPINAILYSIEFQKRGLPHVHILLWLSKNEVDITCDIIDSFISAEIPDPNVDPLGYILIAEHMMHGPCGNMNINCSLIVGTYVIKMHFGDYLDMKFIIIHQLLKDCLYIYLS</sequence>
<dbReference type="AlphaFoldDB" id="A0A0A9HN84"/>
<evidence type="ECO:0000259" key="1">
    <source>
        <dbReference type="Pfam" id="PF14214"/>
    </source>
</evidence>
<accession>A0A0A9HN84</accession>
<reference evidence="2" key="1">
    <citation type="submission" date="2014-09" db="EMBL/GenBank/DDBJ databases">
        <authorList>
            <person name="Magalhaes I.L.F."/>
            <person name="Oliveira U."/>
            <person name="Santos F.R."/>
            <person name="Vidigal T.H.D.A."/>
            <person name="Brescovit A.D."/>
            <person name="Santos A.J."/>
        </authorList>
    </citation>
    <scope>NUCLEOTIDE SEQUENCE</scope>
    <source>
        <tissue evidence="2">Shoot tissue taken approximately 20 cm above the soil surface</tissue>
    </source>
</reference>
<reference evidence="2" key="2">
    <citation type="journal article" date="2015" name="Data Brief">
        <title>Shoot transcriptome of the giant reed, Arundo donax.</title>
        <authorList>
            <person name="Barrero R.A."/>
            <person name="Guerrero F.D."/>
            <person name="Moolhuijzen P."/>
            <person name="Goolsby J.A."/>
            <person name="Tidwell J."/>
            <person name="Bellgard S.E."/>
            <person name="Bellgard M.I."/>
        </authorList>
    </citation>
    <scope>NUCLEOTIDE SEQUENCE</scope>
    <source>
        <tissue evidence="2">Shoot tissue taken approximately 20 cm above the soil surface</tissue>
    </source>
</reference>
<name>A0A0A9HN84_ARUDO</name>
<dbReference type="EMBL" id="GBRH01159729">
    <property type="protein sequence ID" value="JAE38167.1"/>
    <property type="molecule type" value="Transcribed_RNA"/>
</dbReference>
<organism evidence="2">
    <name type="scientific">Arundo donax</name>
    <name type="common">Giant reed</name>
    <name type="synonym">Donax arundinaceus</name>
    <dbReference type="NCBI Taxonomy" id="35708"/>
    <lineage>
        <taxon>Eukaryota</taxon>
        <taxon>Viridiplantae</taxon>
        <taxon>Streptophyta</taxon>
        <taxon>Embryophyta</taxon>
        <taxon>Tracheophyta</taxon>
        <taxon>Spermatophyta</taxon>
        <taxon>Magnoliopsida</taxon>
        <taxon>Liliopsida</taxon>
        <taxon>Poales</taxon>
        <taxon>Poaceae</taxon>
        <taxon>PACMAD clade</taxon>
        <taxon>Arundinoideae</taxon>
        <taxon>Arundineae</taxon>
        <taxon>Arundo</taxon>
    </lineage>
</organism>
<proteinExistence type="predicted"/>
<dbReference type="Pfam" id="PF14214">
    <property type="entry name" value="Helitron_like_N"/>
    <property type="match status" value="1"/>
</dbReference>
<evidence type="ECO:0000313" key="2">
    <source>
        <dbReference type="EMBL" id="JAE38167.1"/>
    </source>
</evidence>
<feature type="domain" description="Helitron helicase-like" evidence="1">
    <location>
        <begin position="3"/>
        <end position="60"/>
    </location>
</feature>
<protein>
    <recommendedName>
        <fullName evidence="1">Helitron helicase-like domain-containing protein</fullName>
    </recommendedName>
</protein>